<protein>
    <submittedName>
        <fullName evidence="6">ATP-binding protein</fullName>
    </submittedName>
</protein>
<dbReference type="Gene3D" id="1.20.5.1930">
    <property type="match status" value="1"/>
</dbReference>
<dbReference type="InterPro" id="IPR036890">
    <property type="entry name" value="HATPase_C_sf"/>
</dbReference>
<keyword evidence="6" id="KW-0067">ATP-binding</keyword>
<organism evidence="6 7">
    <name type="scientific">Pontiella agarivorans</name>
    <dbReference type="NCBI Taxonomy" id="3038953"/>
    <lineage>
        <taxon>Bacteria</taxon>
        <taxon>Pseudomonadati</taxon>
        <taxon>Kiritimatiellota</taxon>
        <taxon>Kiritimatiellia</taxon>
        <taxon>Kiritimatiellales</taxon>
        <taxon>Pontiellaceae</taxon>
        <taxon>Pontiella</taxon>
    </lineage>
</organism>
<dbReference type="InterPro" id="IPR011712">
    <property type="entry name" value="Sig_transdc_His_kin_sub3_dim/P"/>
</dbReference>
<keyword evidence="2" id="KW-0418">Kinase</keyword>
<sequence length="983" mass="110633">MRIWNFTDHLKAGGIVAAVLLVCVCHAVTNEVSEKVLFDIDFQDHPLSRWDSRYGGVPIINWGFAHVVENPADPGNRYLEHRPGFTAHGGTGDVNWVGQGLNRKIPRLEPGQELRLNFDCRLFFRNTRTGMNLLECLVTKPESSARDEFPVKIGHWGGTFYRNRRLGFKLMQTPRIAGRASPDGYLGIALKPVSYWAADLHIDLNDIGVHHLGRDDADTESDALNVTYTVSRYDRAPFVINSVMVSNTVTAAVWQGYSTSRKAETMLDDGLFIGFGSDSDLSGDEGFEMDNIRCSVGKGFQTLEKFKAQKKRGAVGQEENVVYETAIQTVSSEGPLEQEPPFLLSIPGKLKEIAARKAEIKSEIKTLPVVQESLQLNAYGYHGGYLPALDKLPEEPRWMLDIEFQSGARVEEVVLVPAIDRRFDDSRGYGFPKRFRVLQVFHDGSSRIAREWMTEDCPDPGRMPMVIKMPDPRSNRFRVEVFRGSREGQKEVFALDEFMGVVRQEIFRSVNVEAKTVYEARPYWGKGYLTDHKTSLGLPTARRTSGIASGTSEDFSVAFDRPPKKPIVLEIDLGQNRRLGWVTLFPAKSPEGILIPGYGFPGKINMEMVPELQNGKRGKTIELETAWEGGNPGNNVVRLEGRSEAGRWIRFIIDKLPRHYGANTFALGEINVYRSGEVFPIQQVNFEGFPPGTEENAALLWDGKAGGQPIMFLFDWLKQLEQKHKLTKELSRLSMNERLFQARWNGFLRSVFIVILVIVVLGAVLVALGAIVLRRRHAKQLRQQITEDLHDEIGSKVGAINLYASLVRKTASDPRAIESNRRIEVIAKEMQQSLRDVLWFTNNNTDTLRDVVQKLAEIAEAMVPPSILKLDRSPSYEIPESTISIQVKRNVLLIFREAVHNATQHSGATKIEVRIRWSKPGLVVTVWDNGAGFIFEDLSLNGKDKRRHLGLESMQRRAMQIKGELTIESSPGEGTELKLKLKI</sequence>
<keyword evidence="1" id="KW-0808">Transferase</keyword>
<keyword evidence="3" id="KW-0902">Two-component regulatory system</keyword>
<evidence type="ECO:0000313" key="6">
    <source>
        <dbReference type="EMBL" id="MDZ8117080.1"/>
    </source>
</evidence>
<name>A0ABU5MS99_9BACT</name>
<comment type="caution">
    <text evidence="6">The sequence shown here is derived from an EMBL/GenBank/DDBJ whole genome shotgun (WGS) entry which is preliminary data.</text>
</comment>
<feature type="domain" description="Histidine kinase" evidence="5">
    <location>
        <begin position="788"/>
        <end position="983"/>
    </location>
</feature>
<dbReference type="InterPro" id="IPR050482">
    <property type="entry name" value="Sensor_HK_TwoCompSys"/>
</dbReference>
<evidence type="ECO:0000313" key="7">
    <source>
        <dbReference type="Proteomes" id="UP001290861"/>
    </source>
</evidence>
<dbReference type="InterPro" id="IPR003594">
    <property type="entry name" value="HATPase_dom"/>
</dbReference>
<dbReference type="InterPro" id="IPR005467">
    <property type="entry name" value="His_kinase_dom"/>
</dbReference>
<accession>A0ABU5MS99</accession>
<dbReference type="SUPFAM" id="SSF55874">
    <property type="entry name" value="ATPase domain of HSP90 chaperone/DNA topoisomerase II/histidine kinase"/>
    <property type="match status" value="1"/>
</dbReference>
<evidence type="ECO:0000259" key="5">
    <source>
        <dbReference type="PROSITE" id="PS50109"/>
    </source>
</evidence>
<keyword evidence="6" id="KW-0547">Nucleotide-binding</keyword>
<dbReference type="PROSITE" id="PS50109">
    <property type="entry name" value="HIS_KIN"/>
    <property type="match status" value="1"/>
</dbReference>
<dbReference type="Gene3D" id="3.30.565.10">
    <property type="entry name" value="Histidine kinase-like ATPase, C-terminal domain"/>
    <property type="match status" value="1"/>
</dbReference>
<gene>
    <name evidence="6" type="ORF">P9H32_00445</name>
</gene>
<dbReference type="RefSeq" id="WP_322606885.1">
    <property type="nucleotide sequence ID" value="NZ_JARVCO010000002.1"/>
</dbReference>
<feature type="transmembrane region" description="Helical" evidence="4">
    <location>
        <begin position="751"/>
        <end position="773"/>
    </location>
</feature>
<keyword evidence="7" id="KW-1185">Reference proteome</keyword>
<keyword evidence="4" id="KW-0812">Transmembrane</keyword>
<dbReference type="Pfam" id="PF02518">
    <property type="entry name" value="HATPase_c"/>
    <property type="match status" value="1"/>
</dbReference>
<dbReference type="GO" id="GO:0005524">
    <property type="term" value="F:ATP binding"/>
    <property type="evidence" value="ECO:0007669"/>
    <property type="project" value="UniProtKB-KW"/>
</dbReference>
<reference evidence="6 7" key="1">
    <citation type="journal article" date="2024" name="Appl. Environ. Microbiol.">
        <title>Pontiella agarivorans sp. nov., a novel marine anaerobic bacterium capable of degrading macroalgal polysaccharides and fixing nitrogen.</title>
        <authorList>
            <person name="Liu N."/>
            <person name="Kivenson V."/>
            <person name="Peng X."/>
            <person name="Cui Z."/>
            <person name="Lankiewicz T.S."/>
            <person name="Gosselin K.M."/>
            <person name="English C.J."/>
            <person name="Blair E.M."/>
            <person name="O'Malley M.A."/>
            <person name="Valentine D.L."/>
        </authorList>
    </citation>
    <scope>NUCLEOTIDE SEQUENCE [LARGE SCALE GENOMIC DNA]</scope>
    <source>
        <strain evidence="6 7">NLcol2</strain>
    </source>
</reference>
<keyword evidence="4" id="KW-1133">Transmembrane helix</keyword>
<evidence type="ECO:0000256" key="3">
    <source>
        <dbReference type="ARBA" id="ARBA00023012"/>
    </source>
</evidence>
<dbReference type="EMBL" id="JARVCO010000002">
    <property type="protein sequence ID" value="MDZ8117080.1"/>
    <property type="molecule type" value="Genomic_DNA"/>
</dbReference>
<evidence type="ECO:0000256" key="4">
    <source>
        <dbReference type="SAM" id="Phobius"/>
    </source>
</evidence>
<evidence type="ECO:0000256" key="2">
    <source>
        <dbReference type="ARBA" id="ARBA00022777"/>
    </source>
</evidence>
<keyword evidence="4" id="KW-0472">Membrane</keyword>
<dbReference type="Proteomes" id="UP001290861">
    <property type="component" value="Unassembled WGS sequence"/>
</dbReference>
<dbReference type="PANTHER" id="PTHR24421">
    <property type="entry name" value="NITRATE/NITRITE SENSOR PROTEIN NARX-RELATED"/>
    <property type="match status" value="1"/>
</dbReference>
<proteinExistence type="predicted"/>
<dbReference type="SMART" id="SM00387">
    <property type="entry name" value="HATPase_c"/>
    <property type="match status" value="1"/>
</dbReference>
<dbReference type="CDD" id="cd16917">
    <property type="entry name" value="HATPase_UhpB-NarQ-NarX-like"/>
    <property type="match status" value="1"/>
</dbReference>
<dbReference type="Pfam" id="PF07730">
    <property type="entry name" value="HisKA_3"/>
    <property type="match status" value="1"/>
</dbReference>
<evidence type="ECO:0000256" key="1">
    <source>
        <dbReference type="ARBA" id="ARBA00022679"/>
    </source>
</evidence>